<evidence type="ECO:0000313" key="1">
    <source>
        <dbReference type="EMBL" id="TSE10093.1"/>
    </source>
</evidence>
<keyword evidence="2" id="KW-1185">Reference proteome</keyword>
<accession>A0A554VNY3</accession>
<dbReference type="RefSeq" id="WP_109434437.1">
    <property type="nucleotide sequence ID" value="NZ_CANLFO010000012.1"/>
</dbReference>
<reference evidence="1 2" key="1">
    <citation type="submission" date="2019-07" db="EMBL/GenBank/DDBJ databases">
        <title>The draft genome sequence of Aquimarina algiphila M91.</title>
        <authorList>
            <person name="Meng X."/>
        </authorList>
    </citation>
    <scope>NUCLEOTIDE SEQUENCE [LARGE SCALE GENOMIC DNA]</scope>
    <source>
        <strain evidence="1 2">M91</strain>
    </source>
</reference>
<dbReference type="EMBL" id="VLNR01000009">
    <property type="protein sequence ID" value="TSE10093.1"/>
    <property type="molecule type" value="Genomic_DNA"/>
</dbReference>
<comment type="caution">
    <text evidence="1">The sequence shown here is derived from an EMBL/GenBank/DDBJ whole genome shotgun (WGS) entry which is preliminary data.</text>
</comment>
<proteinExistence type="predicted"/>
<gene>
    <name evidence="1" type="ORF">FOF46_06085</name>
</gene>
<organism evidence="1 2">
    <name type="scientific">Aquimarina algiphila</name>
    <dbReference type="NCBI Taxonomy" id="2047982"/>
    <lineage>
        <taxon>Bacteria</taxon>
        <taxon>Pseudomonadati</taxon>
        <taxon>Bacteroidota</taxon>
        <taxon>Flavobacteriia</taxon>
        <taxon>Flavobacteriales</taxon>
        <taxon>Flavobacteriaceae</taxon>
        <taxon>Aquimarina</taxon>
    </lineage>
</organism>
<sequence>MKKKSITKKLGLEKLEITKLTNPRVIMGGSEHCPLTDPPKPEPSGAFTCTLTVTDPKNNGGTNRPTQGCFGL</sequence>
<dbReference type="AlphaFoldDB" id="A0A554VNY3"/>
<protein>
    <submittedName>
        <fullName evidence="1">Uncharacterized protein</fullName>
    </submittedName>
</protein>
<name>A0A554VNY3_9FLAO</name>
<dbReference type="Proteomes" id="UP000318833">
    <property type="component" value="Unassembled WGS sequence"/>
</dbReference>
<evidence type="ECO:0000313" key="2">
    <source>
        <dbReference type="Proteomes" id="UP000318833"/>
    </source>
</evidence>